<dbReference type="AlphaFoldDB" id="A0A831R3K6"/>
<feature type="active site" description="Proton donor/acceptor" evidence="4">
    <location>
        <position position="131"/>
    </location>
</feature>
<dbReference type="Pfam" id="PF00701">
    <property type="entry name" value="DHDPS"/>
    <property type="match status" value="1"/>
</dbReference>
<comment type="similarity">
    <text evidence="1 3">Belongs to the DapA family.</text>
</comment>
<dbReference type="PRINTS" id="PR00146">
    <property type="entry name" value="DHPICSNTHASE"/>
</dbReference>
<accession>A0A831R3K6</accession>
<dbReference type="EMBL" id="DRGY01000109">
    <property type="protein sequence ID" value="HEA53358.1"/>
    <property type="molecule type" value="Genomic_DNA"/>
</dbReference>
<dbReference type="InterPro" id="IPR002220">
    <property type="entry name" value="DapA-like"/>
</dbReference>
<gene>
    <name evidence="6" type="ORF">ENI00_13790</name>
</gene>
<organism evidence="6">
    <name type="scientific">Marinobacter antarcticus</name>
    <dbReference type="NCBI Taxonomy" id="564117"/>
    <lineage>
        <taxon>Bacteria</taxon>
        <taxon>Pseudomonadati</taxon>
        <taxon>Pseudomonadota</taxon>
        <taxon>Gammaproteobacteria</taxon>
        <taxon>Pseudomonadales</taxon>
        <taxon>Marinobacteraceae</taxon>
        <taxon>Marinobacter</taxon>
    </lineage>
</organism>
<evidence type="ECO:0000256" key="4">
    <source>
        <dbReference type="PIRSR" id="PIRSR001365-1"/>
    </source>
</evidence>
<dbReference type="SMART" id="SM01130">
    <property type="entry name" value="DHDPS"/>
    <property type="match status" value="1"/>
</dbReference>
<proteinExistence type="inferred from homology"/>
<feature type="binding site" evidence="5">
    <location>
        <position position="44"/>
    </location>
    <ligand>
        <name>pyruvate</name>
        <dbReference type="ChEBI" id="CHEBI:15361"/>
    </ligand>
</feature>
<name>A0A831R3K6_9GAMM</name>
<sequence length="297" mass="31506">MFCGLSAFPLTPMNERGLDEAAFVRLIGRLVTANVDSICVLGSTGNYAYLTMAERARALRLAVEHAGNIPVMVGIGALRTRDVLTLAEDAEAAGVSGVLMAPMSYQKLLPEEVFGLYEAITHALSIPLCVYDNPATTQFVFSDELHGQIAQLPNVASIKIPGVPEDPLEARSRVERLRAQIPSHITVGISGDGCAANGLNAGCDAWYSVIGGVFPTTALAITRAAQAGNAQEATRLSERLQPLWALFSEFGGSLRVVAAAAQLQGLVEDPCLPLPLKALNKEGRQRLGELIDELGLS</sequence>
<evidence type="ECO:0000313" key="6">
    <source>
        <dbReference type="EMBL" id="HEA53358.1"/>
    </source>
</evidence>
<dbReference type="PANTHER" id="PTHR12128:SF66">
    <property type="entry name" value="4-HYDROXY-2-OXOGLUTARATE ALDOLASE, MITOCHONDRIAL"/>
    <property type="match status" value="1"/>
</dbReference>
<evidence type="ECO:0000256" key="1">
    <source>
        <dbReference type="ARBA" id="ARBA00007592"/>
    </source>
</evidence>
<dbReference type="Proteomes" id="UP000885748">
    <property type="component" value="Unassembled WGS sequence"/>
</dbReference>
<dbReference type="SUPFAM" id="SSF51569">
    <property type="entry name" value="Aldolase"/>
    <property type="match status" value="1"/>
</dbReference>
<dbReference type="GO" id="GO:0005829">
    <property type="term" value="C:cytosol"/>
    <property type="evidence" value="ECO:0007669"/>
    <property type="project" value="TreeGrafter"/>
</dbReference>
<dbReference type="Gene3D" id="3.20.20.70">
    <property type="entry name" value="Aldolase class I"/>
    <property type="match status" value="1"/>
</dbReference>
<feature type="active site" description="Schiff-base intermediate with substrate" evidence="4">
    <location>
        <position position="159"/>
    </location>
</feature>
<evidence type="ECO:0000256" key="2">
    <source>
        <dbReference type="ARBA" id="ARBA00023239"/>
    </source>
</evidence>
<dbReference type="InterPro" id="IPR013785">
    <property type="entry name" value="Aldolase_TIM"/>
</dbReference>
<dbReference type="PANTHER" id="PTHR12128">
    <property type="entry name" value="DIHYDRODIPICOLINATE SYNTHASE"/>
    <property type="match status" value="1"/>
</dbReference>
<evidence type="ECO:0000256" key="3">
    <source>
        <dbReference type="PIRNR" id="PIRNR001365"/>
    </source>
</evidence>
<comment type="caution">
    <text evidence="6">The sequence shown here is derived from an EMBL/GenBank/DDBJ whole genome shotgun (WGS) entry which is preliminary data.</text>
</comment>
<dbReference type="PIRSF" id="PIRSF001365">
    <property type="entry name" value="DHDPS"/>
    <property type="match status" value="1"/>
</dbReference>
<protein>
    <submittedName>
        <fullName evidence="6">Dihydrodipicolinate synthase family protein</fullName>
    </submittedName>
</protein>
<dbReference type="RefSeq" id="WP_304103481.1">
    <property type="nucleotide sequence ID" value="NZ_DRGY01000109.1"/>
</dbReference>
<dbReference type="CDD" id="cd00408">
    <property type="entry name" value="DHDPS-like"/>
    <property type="match status" value="1"/>
</dbReference>
<dbReference type="GO" id="GO:0008840">
    <property type="term" value="F:4-hydroxy-tetrahydrodipicolinate synthase activity"/>
    <property type="evidence" value="ECO:0007669"/>
    <property type="project" value="TreeGrafter"/>
</dbReference>
<keyword evidence="2 3" id="KW-0456">Lyase</keyword>
<evidence type="ECO:0000256" key="5">
    <source>
        <dbReference type="PIRSR" id="PIRSR001365-2"/>
    </source>
</evidence>
<reference evidence="6" key="1">
    <citation type="journal article" date="2020" name="mSystems">
        <title>Genome- and Community-Level Interaction Insights into Carbon Utilization and Element Cycling Functions of Hydrothermarchaeota in Hydrothermal Sediment.</title>
        <authorList>
            <person name="Zhou Z."/>
            <person name="Liu Y."/>
            <person name="Xu W."/>
            <person name="Pan J."/>
            <person name="Luo Z.H."/>
            <person name="Li M."/>
        </authorList>
    </citation>
    <scope>NUCLEOTIDE SEQUENCE [LARGE SCALE GENOMIC DNA]</scope>
    <source>
        <strain evidence="6">HyVt-357</strain>
    </source>
</reference>